<dbReference type="InterPro" id="IPR009739">
    <property type="entry name" value="LprI-like_N"/>
</dbReference>
<protein>
    <submittedName>
        <fullName evidence="3">Lysozyme inhibitor LprI family protein</fullName>
    </submittedName>
</protein>
<keyword evidence="4" id="KW-1185">Reference proteome</keyword>
<feature type="domain" description="Lysozyme inhibitor LprI-like N-terminal" evidence="2">
    <location>
        <begin position="35"/>
        <end position="127"/>
    </location>
</feature>
<keyword evidence="1" id="KW-0732">Signal</keyword>
<gene>
    <name evidence="3" type="ORF">SMD27_03690</name>
</gene>
<dbReference type="RefSeq" id="WP_320506974.1">
    <property type="nucleotide sequence ID" value="NZ_JAXCLW010000001.1"/>
</dbReference>
<dbReference type="Proteomes" id="UP001279642">
    <property type="component" value="Unassembled WGS sequence"/>
</dbReference>
<reference evidence="3 4" key="1">
    <citation type="journal article" date="2016" name="Antonie Van Leeuwenhoek">
        <title>Dongia soli sp. nov., isolated from soil from Dokdo, Korea.</title>
        <authorList>
            <person name="Kim D.U."/>
            <person name="Lee H."/>
            <person name="Kim H."/>
            <person name="Kim S.G."/>
            <person name="Ka J.O."/>
        </authorList>
    </citation>
    <scope>NUCLEOTIDE SEQUENCE [LARGE SCALE GENOMIC DNA]</scope>
    <source>
        <strain evidence="3 4">D78</strain>
    </source>
</reference>
<organism evidence="3 4">
    <name type="scientific">Dongia soli</name>
    <dbReference type="NCBI Taxonomy" id="600628"/>
    <lineage>
        <taxon>Bacteria</taxon>
        <taxon>Pseudomonadati</taxon>
        <taxon>Pseudomonadota</taxon>
        <taxon>Alphaproteobacteria</taxon>
        <taxon>Rhodospirillales</taxon>
        <taxon>Dongiaceae</taxon>
        <taxon>Dongia</taxon>
    </lineage>
</organism>
<dbReference type="EMBL" id="JAXCLW010000001">
    <property type="protein sequence ID" value="MDY0881932.1"/>
    <property type="molecule type" value="Genomic_DNA"/>
</dbReference>
<feature type="chain" id="PRO_5045411746" evidence="1">
    <location>
        <begin position="19"/>
        <end position="137"/>
    </location>
</feature>
<accession>A0ABU5E7Q6</accession>
<name>A0ABU5E7Q6_9PROT</name>
<sequence length="137" mass="15140">MMKLIAAVFLAGTVLWLAEGAAIPVAKADDIYDRCIDQSDGTNAAWSQCGAAFIKRADDNLNATWKRVYGAAGGQTKQDLLAEQRKWNSFKETSCRFYANGDWGRQGQVLDYAACRAGVIEERTKALDAYGKYFARQ</sequence>
<proteinExistence type="predicted"/>
<evidence type="ECO:0000313" key="3">
    <source>
        <dbReference type="EMBL" id="MDY0881932.1"/>
    </source>
</evidence>
<feature type="signal peptide" evidence="1">
    <location>
        <begin position="1"/>
        <end position="18"/>
    </location>
</feature>
<dbReference type="Gene3D" id="1.20.1270.180">
    <property type="match status" value="1"/>
</dbReference>
<evidence type="ECO:0000259" key="2">
    <source>
        <dbReference type="Pfam" id="PF07007"/>
    </source>
</evidence>
<dbReference type="Pfam" id="PF07007">
    <property type="entry name" value="LprI"/>
    <property type="match status" value="1"/>
</dbReference>
<evidence type="ECO:0000256" key="1">
    <source>
        <dbReference type="SAM" id="SignalP"/>
    </source>
</evidence>
<evidence type="ECO:0000313" key="4">
    <source>
        <dbReference type="Proteomes" id="UP001279642"/>
    </source>
</evidence>
<comment type="caution">
    <text evidence="3">The sequence shown here is derived from an EMBL/GenBank/DDBJ whole genome shotgun (WGS) entry which is preliminary data.</text>
</comment>